<protein>
    <submittedName>
        <fullName evidence="9">BCCT family transporter</fullName>
    </submittedName>
</protein>
<feature type="transmembrane region" description="Helical" evidence="8">
    <location>
        <begin position="421"/>
        <end position="440"/>
    </location>
</feature>
<dbReference type="GO" id="GO:0005886">
    <property type="term" value="C:plasma membrane"/>
    <property type="evidence" value="ECO:0007669"/>
    <property type="project" value="UniProtKB-SubCell"/>
</dbReference>
<keyword evidence="6 8" id="KW-1133">Transmembrane helix</keyword>
<proteinExistence type="inferred from homology"/>
<evidence type="ECO:0000256" key="3">
    <source>
        <dbReference type="ARBA" id="ARBA00022448"/>
    </source>
</evidence>
<dbReference type="NCBIfam" id="TIGR00842">
    <property type="entry name" value="bcct"/>
    <property type="match status" value="1"/>
</dbReference>
<keyword evidence="3" id="KW-0813">Transport</keyword>
<feature type="transmembrane region" description="Helical" evidence="8">
    <location>
        <begin position="467"/>
        <end position="484"/>
    </location>
</feature>
<keyword evidence="7 8" id="KW-0472">Membrane</keyword>
<dbReference type="GO" id="GO:0022857">
    <property type="term" value="F:transmembrane transporter activity"/>
    <property type="evidence" value="ECO:0007669"/>
    <property type="project" value="InterPro"/>
</dbReference>
<evidence type="ECO:0000256" key="4">
    <source>
        <dbReference type="ARBA" id="ARBA00022475"/>
    </source>
</evidence>
<dbReference type="RefSeq" id="WP_161157019.1">
    <property type="nucleotide sequence ID" value="NZ_WEKT01000031.1"/>
</dbReference>
<dbReference type="Pfam" id="PF02028">
    <property type="entry name" value="BCCT"/>
    <property type="match status" value="1"/>
</dbReference>
<dbReference type="InterPro" id="IPR000060">
    <property type="entry name" value="BCCT_transptr"/>
</dbReference>
<feature type="transmembrane region" description="Helical" evidence="8">
    <location>
        <begin position="369"/>
        <end position="392"/>
    </location>
</feature>
<dbReference type="PROSITE" id="PS01303">
    <property type="entry name" value="BCCT"/>
    <property type="match status" value="1"/>
</dbReference>
<dbReference type="InterPro" id="IPR018093">
    <property type="entry name" value="BCCT_CS"/>
</dbReference>
<sequence length="536" mass="58439">MQDAFKKYSIETTDYQVGQDNVQKWGFDVHNAVFGISAGLIIFFLVAVIAADPATAKDALTTVKNSIISQFDGFFMWSMNAILIFSLILMVSPWGKIRIGGIDATPDHSTMSWLAMLFSAGMGTALLFWGVAEPTAYFTNWYGTPLNVEPLTPEAKTLALGATIYHWGIHGWAMFGIVALSLAFFHYNKRLPLSMRSVFYPIFGDRAWGWLGHIVDIVAVLATLFGLATSLGLGAQQASSGINYVFGLHGGLAQQLFVIVVVTLISVGSVIKGIDGGVKKLSNFNMLFAFGLLIFVIAVNFSSIWSELSATMIGYIENIIPLSNPHGRDDESWMHAWTVFYWAWWISWSPFVGMFIARVSRGRTVGQFMCAVIFVPTIITLIWMGIFGGIAIDQVANKVGELGAHGITDISLTLFYMYDQMPMGNLISIISIALILIFFITSSDSGSLVIDSITAGGKVDAPVPQRIFWASIEGAIAAAMLWIGGKDALQALQSGVVTTALPFTVVLLLMCLSLIMGLRSEYSAYKKSNVISIIPK</sequence>
<keyword evidence="10" id="KW-1185">Reference proteome</keyword>
<feature type="transmembrane region" description="Helical" evidence="8">
    <location>
        <begin position="32"/>
        <end position="54"/>
    </location>
</feature>
<feature type="transmembrane region" description="Helical" evidence="8">
    <location>
        <begin position="339"/>
        <end position="357"/>
    </location>
</feature>
<dbReference type="Proteomes" id="UP000462621">
    <property type="component" value="Unassembled WGS sequence"/>
</dbReference>
<evidence type="ECO:0000256" key="8">
    <source>
        <dbReference type="SAM" id="Phobius"/>
    </source>
</evidence>
<evidence type="ECO:0000256" key="2">
    <source>
        <dbReference type="ARBA" id="ARBA00005658"/>
    </source>
</evidence>
<dbReference type="EMBL" id="WEKT01000031">
    <property type="protein sequence ID" value="MZI94539.1"/>
    <property type="molecule type" value="Genomic_DNA"/>
</dbReference>
<evidence type="ECO:0000313" key="9">
    <source>
        <dbReference type="EMBL" id="MZI94539.1"/>
    </source>
</evidence>
<comment type="subcellular location">
    <subcellularLocation>
        <location evidence="1">Cell membrane</location>
        <topology evidence="1">Multi-pass membrane protein</topology>
    </subcellularLocation>
</comment>
<keyword evidence="4" id="KW-1003">Cell membrane</keyword>
<comment type="caution">
    <text evidence="9">The sequence shown here is derived from an EMBL/GenBank/DDBJ whole genome shotgun (WGS) entry which is preliminary data.</text>
</comment>
<gene>
    <name evidence="9" type="ORF">F9817_15195</name>
</gene>
<feature type="transmembrane region" description="Helical" evidence="8">
    <location>
        <begin position="286"/>
        <end position="305"/>
    </location>
</feature>
<evidence type="ECO:0000256" key="7">
    <source>
        <dbReference type="ARBA" id="ARBA00023136"/>
    </source>
</evidence>
<evidence type="ECO:0000256" key="1">
    <source>
        <dbReference type="ARBA" id="ARBA00004651"/>
    </source>
</evidence>
<keyword evidence="5 8" id="KW-0812">Transmembrane</keyword>
<feature type="transmembrane region" description="Helical" evidence="8">
    <location>
        <begin position="164"/>
        <end position="187"/>
    </location>
</feature>
<feature type="transmembrane region" description="Helical" evidence="8">
    <location>
        <begin position="496"/>
        <end position="518"/>
    </location>
</feature>
<feature type="transmembrane region" description="Helical" evidence="8">
    <location>
        <begin position="74"/>
        <end position="92"/>
    </location>
</feature>
<name>A0A7X4RVV8_9VIBR</name>
<comment type="similarity">
    <text evidence="2">Belongs to the BCCT transporter (TC 2.A.15) family.</text>
</comment>
<organism evidence="9 10">
    <name type="scientific">Vibrio eleionomae</name>
    <dbReference type="NCBI Taxonomy" id="2653505"/>
    <lineage>
        <taxon>Bacteria</taxon>
        <taxon>Pseudomonadati</taxon>
        <taxon>Pseudomonadota</taxon>
        <taxon>Gammaproteobacteria</taxon>
        <taxon>Vibrionales</taxon>
        <taxon>Vibrionaceae</taxon>
        <taxon>Vibrio</taxon>
    </lineage>
</organism>
<evidence type="ECO:0000256" key="5">
    <source>
        <dbReference type="ARBA" id="ARBA00022692"/>
    </source>
</evidence>
<accession>A0A7X4RVV8</accession>
<feature type="transmembrane region" description="Helical" evidence="8">
    <location>
        <begin position="252"/>
        <end position="274"/>
    </location>
</feature>
<reference evidence="9 10" key="1">
    <citation type="submission" date="2019-10" db="EMBL/GenBank/DDBJ databases">
        <title>Vibrio sp. nov. isolated from a shrimp pond.</title>
        <authorList>
            <person name="Gomez-Gil B."/>
            <person name="Enciso-Ibarra J."/>
            <person name="Enciso-Ibarra K."/>
            <person name="Bolan-Mejia C."/>
        </authorList>
    </citation>
    <scope>NUCLEOTIDE SEQUENCE [LARGE SCALE GENOMIC DNA]</scope>
    <source>
        <strain evidence="9 10">CAIM 722</strain>
    </source>
</reference>
<feature type="transmembrane region" description="Helical" evidence="8">
    <location>
        <begin position="113"/>
        <end position="132"/>
    </location>
</feature>
<evidence type="ECO:0000256" key="6">
    <source>
        <dbReference type="ARBA" id="ARBA00022989"/>
    </source>
</evidence>
<feature type="transmembrane region" description="Helical" evidence="8">
    <location>
        <begin position="208"/>
        <end position="232"/>
    </location>
</feature>
<evidence type="ECO:0000313" key="10">
    <source>
        <dbReference type="Proteomes" id="UP000462621"/>
    </source>
</evidence>
<dbReference type="PANTHER" id="PTHR30047:SF7">
    <property type="entry name" value="HIGH-AFFINITY CHOLINE TRANSPORT PROTEIN"/>
    <property type="match status" value="1"/>
</dbReference>
<dbReference type="PANTHER" id="PTHR30047">
    <property type="entry name" value="HIGH-AFFINITY CHOLINE TRANSPORT PROTEIN-RELATED"/>
    <property type="match status" value="1"/>
</dbReference>
<dbReference type="AlphaFoldDB" id="A0A7X4RVV8"/>